<dbReference type="Proteomes" id="UP000249218">
    <property type="component" value="Unassembled WGS sequence"/>
</dbReference>
<dbReference type="EMBL" id="KZ150287">
    <property type="protein sequence ID" value="PZC71602.1"/>
    <property type="molecule type" value="Genomic_DNA"/>
</dbReference>
<dbReference type="Pfam" id="PF00339">
    <property type="entry name" value="Arrestin_N"/>
    <property type="match status" value="1"/>
</dbReference>
<accession>A0A2W1B616</accession>
<evidence type="ECO:0000259" key="3">
    <source>
        <dbReference type="SMART" id="SM01017"/>
    </source>
</evidence>
<proteinExistence type="inferred from homology"/>
<dbReference type="InterPro" id="IPR014756">
    <property type="entry name" value="Ig_E-set"/>
</dbReference>
<dbReference type="Pfam" id="PF02752">
    <property type="entry name" value="Arrestin_C"/>
    <property type="match status" value="1"/>
</dbReference>
<evidence type="ECO:0000256" key="2">
    <source>
        <dbReference type="ARBA" id="ARBA00022606"/>
    </source>
</evidence>
<dbReference type="InterPro" id="IPR014752">
    <property type="entry name" value="Arrestin-like_C"/>
</dbReference>
<comment type="similarity">
    <text evidence="1">Belongs to the arrestin family.</text>
</comment>
<evidence type="ECO:0000313" key="4">
    <source>
        <dbReference type="EMBL" id="PZC71602.1"/>
    </source>
</evidence>
<reference evidence="4 5" key="1">
    <citation type="journal article" date="2017" name="BMC Biol.">
        <title>Genomic innovations, transcriptional plasticity and gene loss underlying the evolution and divergence of two highly polyphagous and invasive Helicoverpa pest species.</title>
        <authorList>
            <person name="Pearce S.L."/>
            <person name="Clarke D.F."/>
            <person name="East P.D."/>
            <person name="Elfekih S."/>
            <person name="Gordon K.H."/>
            <person name="Jermiin L.S."/>
            <person name="McGaughran A."/>
            <person name="Oakeshott J.G."/>
            <person name="Papanikolaou A."/>
            <person name="Perera O.P."/>
            <person name="Rane R.V."/>
            <person name="Richards S."/>
            <person name="Tay W.T."/>
            <person name="Walsh T.K."/>
            <person name="Anderson A."/>
            <person name="Anderson C.J."/>
            <person name="Asgari S."/>
            <person name="Board P.G."/>
            <person name="Bretschneider A."/>
            <person name="Campbell P.M."/>
            <person name="Chertemps T."/>
            <person name="Christeller J.T."/>
            <person name="Coppin C.W."/>
            <person name="Downes S.J."/>
            <person name="Duan G."/>
            <person name="Farnsworth C.A."/>
            <person name="Good R.T."/>
            <person name="Han L.B."/>
            <person name="Han Y.C."/>
            <person name="Hatje K."/>
            <person name="Horne I."/>
            <person name="Huang Y.P."/>
            <person name="Hughes D.S."/>
            <person name="Jacquin-Joly E."/>
            <person name="James W."/>
            <person name="Jhangiani S."/>
            <person name="Kollmar M."/>
            <person name="Kuwar S.S."/>
            <person name="Li S."/>
            <person name="Liu N.Y."/>
            <person name="Maibeche M.T."/>
            <person name="Miller J.R."/>
            <person name="Montagne N."/>
            <person name="Perry T."/>
            <person name="Qu J."/>
            <person name="Song S.V."/>
            <person name="Sutton G.G."/>
            <person name="Vogel H."/>
            <person name="Walenz B.P."/>
            <person name="Xu W."/>
            <person name="Zhang H.J."/>
            <person name="Zou Z."/>
            <person name="Batterham P."/>
            <person name="Edwards O.R."/>
            <person name="Feyereisen R."/>
            <person name="Gibbs R.A."/>
            <person name="Heckel D.G."/>
            <person name="McGrath A."/>
            <person name="Robin C."/>
            <person name="Scherer S.E."/>
            <person name="Worley K.C."/>
            <person name="Wu Y.D."/>
        </authorList>
    </citation>
    <scope>NUCLEOTIDE SEQUENCE [LARGE SCALE GENOMIC DNA]</scope>
    <source>
        <strain evidence="4">Harm_GR_Male_#8</strain>
        <tissue evidence="4">Whole organism</tissue>
    </source>
</reference>
<gene>
    <name evidence="4" type="primary">HaOG212891</name>
    <name evidence="4" type="ORF">B5X24_HaOG212891</name>
</gene>
<dbReference type="PANTHER" id="PTHR11188:SF17">
    <property type="entry name" value="FI21816P1"/>
    <property type="match status" value="1"/>
</dbReference>
<name>A0A2W1B616_HELAM</name>
<dbReference type="InterPro" id="IPR011022">
    <property type="entry name" value="Arrestin_C-like"/>
</dbReference>
<dbReference type="SUPFAM" id="SSF81296">
    <property type="entry name" value="E set domains"/>
    <property type="match status" value="2"/>
</dbReference>
<dbReference type="InterPro" id="IPR050357">
    <property type="entry name" value="Arrestin_domain-protein"/>
</dbReference>
<dbReference type="Gene3D" id="2.60.40.640">
    <property type="match status" value="2"/>
</dbReference>
<evidence type="ECO:0000256" key="1">
    <source>
        <dbReference type="ARBA" id="ARBA00005298"/>
    </source>
</evidence>
<dbReference type="OrthoDB" id="2333384at2759"/>
<dbReference type="GO" id="GO:0015031">
    <property type="term" value="P:protein transport"/>
    <property type="evidence" value="ECO:0007669"/>
    <property type="project" value="TreeGrafter"/>
</dbReference>
<dbReference type="SMART" id="SM01017">
    <property type="entry name" value="Arrestin_C"/>
    <property type="match status" value="1"/>
</dbReference>
<dbReference type="InterPro" id="IPR011021">
    <property type="entry name" value="Arrestin-like_N"/>
</dbReference>
<dbReference type="PANTHER" id="PTHR11188">
    <property type="entry name" value="ARRESTIN DOMAIN CONTAINING PROTEIN"/>
    <property type="match status" value="1"/>
</dbReference>
<protein>
    <recommendedName>
        <fullName evidence="3">Arrestin C-terminal-like domain-containing protein</fullName>
    </recommendedName>
</protein>
<dbReference type="GO" id="GO:0005737">
    <property type="term" value="C:cytoplasm"/>
    <property type="evidence" value="ECO:0007669"/>
    <property type="project" value="TreeGrafter"/>
</dbReference>
<feature type="domain" description="Arrestin C-terminal-like" evidence="3">
    <location>
        <begin position="165"/>
        <end position="289"/>
    </location>
</feature>
<keyword evidence="2" id="KW-0716">Sensory transduction</keyword>
<keyword evidence="5" id="KW-1185">Reference proteome</keyword>
<evidence type="ECO:0000313" key="5">
    <source>
        <dbReference type="Proteomes" id="UP000249218"/>
    </source>
</evidence>
<sequence>MGVKCEILMSNAKGVYRPGQSVDGVVKYIVTEPMEVTSVTLSMIGRGLCCWAPLISYVGTLYTGTEDFVNHCSILQQARGNETMFIQPGINEQPFSFMLPNGIPSSYKDIRCFIAYFIQLKFGKPNTNLLSFSKKFIAEFRVQGDRKPLLQNNVTCQLAKNFLMQNKGVNFVAHIAKPIVNAGEDIVIVLNINNEAEVDILAIKTEIIKYVTYKSDCDHEKKRSKVVNATEIKYDTKKDETQLIVPTTPELQSIYSNIFIKEYKVRVTLKFPFPHMEASLELPVIIVANNNDVDVDLDDQPPPYWQVMNEKKGEGLD</sequence>
<organism evidence="4 5">
    <name type="scientific">Helicoverpa armigera</name>
    <name type="common">Cotton bollworm</name>
    <name type="synonym">Heliothis armigera</name>
    <dbReference type="NCBI Taxonomy" id="29058"/>
    <lineage>
        <taxon>Eukaryota</taxon>
        <taxon>Metazoa</taxon>
        <taxon>Ecdysozoa</taxon>
        <taxon>Arthropoda</taxon>
        <taxon>Hexapoda</taxon>
        <taxon>Insecta</taxon>
        <taxon>Pterygota</taxon>
        <taxon>Neoptera</taxon>
        <taxon>Endopterygota</taxon>
        <taxon>Lepidoptera</taxon>
        <taxon>Glossata</taxon>
        <taxon>Ditrysia</taxon>
        <taxon>Noctuoidea</taxon>
        <taxon>Noctuidae</taxon>
        <taxon>Heliothinae</taxon>
        <taxon>Helicoverpa</taxon>
    </lineage>
</organism>
<dbReference type="AlphaFoldDB" id="A0A2W1B616"/>